<evidence type="ECO:0000313" key="3">
    <source>
        <dbReference type="Proteomes" id="UP000197596"/>
    </source>
</evidence>
<dbReference type="InterPro" id="IPR005358">
    <property type="entry name" value="Puta_zinc/iron-chelating_dom"/>
</dbReference>
<dbReference type="Pfam" id="PF03692">
    <property type="entry name" value="CxxCxxCC"/>
    <property type="match status" value="1"/>
</dbReference>
<dbReference type="Proteomes" id="UP000197596">
    <property type="component" value="Unassembled WGS sequence"/>
</dbReference>
<accession>A0A246WPE2</accession>
<dbReference type="RefSeq" id="WP_088751843.1">
    <property type="nucleotide sequence ID" value="NZ_NJGU01000008.1"/>
</dbReference>
<evidence type="ECO:0000256" key="1">
    <source>
        <dbReference type="SAM" id="MobiDB-lite"/>
    </source>
</evidence>
<sequence>MTTTIQIRRIVDDQRVFVDMPDGADNPCTACGACCATYRVSFYCGEVTGGSGGFVPADFTAKVNDVLACMKGTEYGGGRCIALEGELGRAGIGCRIYPDRPSTCREFSPWQADGAPDPECRRARARIGLPPLAPLPQERSVTVESGAQPG</sequence>
<name>A0A246WPE2_9BURK</name>
<organism evidence="2 3">
    <name type="scientific">Herbaspirillum robiniae</name>
    <dbReference type="NCBI Taxonomy" id="2014887"/>
    <lineage>
        <taxon>Bacteria</taxon>
        <taxon>Pseudomonadati</taxon>
        <taxon>Pseudomonadota</taxon>
        <taxon>Betaproteobacteria</taxon>
        <taxon>Burkholderiales</taxon>
        <taxon>Oxalobacteraceae</taxon>
        <taxon>Herbaspirillum</taxon>
    </lineage>
</organism>
<gene>
    <name evidence="2" type="ORF">CEJ42_16540</name>
</gene>
<dbReference type="EMBL" id="NJGU01000008">
    <property type="protein sequence ID" value="OWY28216.1"/>
    <property type="molecule type" value="Genomic_DNA"/>
</dbReference>
<feature type="region of interest" description="Disordered" evidence="1">
    <location>
        <begin position="131"/>
        <end position="150"/>
    </location>
</feature>
<comment type="caution">
    <text evidence="2">The sequence shown here is derived from an EMBL/GenBank/DDBJ whole genome shotgun (WGS) entry which is preliminary data.</text>
</comment>
<dbReference type="AlphaFoldDB" id="A0A246WPE2"/>
<protein>
    <submittedName>
        <fullName evidence="2">Zinc/iron-chelating domain-containing protein</fullName>
    </submittedName>
</protein>
<feature type="compositionally biased region" description="Polar residues" evidence="1">
    <location>
        <begin position="139"/>
        <end position="150"/>
    </location>
</feature>
<reference evidence="2 3" key="1">
    <citation type="submission" date="2017-06" db="EMBL/GenBank/DDBJ databases">
        <title>Herbaspirillum phytohormonus sp. nov., isolated from the root nodule of Robinia pseudoacacia in lead-zinc mine.</title>
        <authorList>
            <person name="Fan M."/>
            <person name="Lin Y."/>
        </authorList>
    </citation>
    <scope>NUCLEOTIDE SEQUENCE [LARGE SCALE GENOMIC DNA]</scope>
    <source>
        <strain evidence="2 3">HZ10</strain>
    </source>
</reference>
<proteinExistence type="predicted"/>
<evidence type="ECO:0000313" key="2">
    <source>
        <dbReference type="EMBL" id="OWY28216.1"/>
    </source>
</evidence>